<evidence type="ECO:0000313" key="3">
    <source>
        <dbReference type="Proteomes" id="UP000578569"/>
    </source>
</evidence>
<feature type="transmembrane region" description="Helical" evidence="1">
    <location>
        <begin position="7"/>
        <end position="26"/>
    </location>
</feature>
<dbReference type="EMBL" id="JACICF010000001">
    <property type="protein sequence ID" value="MBB3763084.1"/>
    <property type="molecule type" value="Genomic_DNA"/>
</dbReference>
<proteinExistence type="predicted"/>
<sequence length="75" mass="7927">MAMLNILSILIGIVGLLLAIIGLVPLLGWTNWIWLIVPIIGAGLGFLSKSTTGRNFNLFVIAIMVIRLALGGGVI</sequence>
<organism evidence="2 3">
    <name type="scientific">Sphingomicrobium lutaoense</name>
    <dbReference type="NCBI Taxonomy" id="515949"/>
    <lineage>
        <taxon>Bacteria</taxon>
        <taxon>Pseudomonadati</taxon>
        <taxon>Pseudomonadota</taxon>
        <taxon>Alphaproteobacteria</taxon>
        <taxon>Sphingomonadales</taxon>
        <taxon>Sphingomonadaceae</taxon>
        <taxon>Sphingomicrobium</taxon>
    </lineage>
</organism>
<keyword evidence="3" id="KW-1185">Reference proteome</keyword>
<accession>A0A839Z3D4</accession>
<comment type="caution">
    <text evidence="2">The sequence shown here is derived from an EMBL/GenBank/DDBJ whole genome shotgun (WGS) entry which is preliminary data.</text>
</comment>
<keyword evidence="1" id="KW-1133">Transmembrane helix</keyword>
<feature type="transmembrane region" description="Helical" evidence="1">
    <location>
        <begin position="32"/>
        <end position="48"/>
    </location>
</feature>
<feature type="transmembrane region" description="Helical" evidence="1">
    <location>
        <begin position="55"/>
        <end position="74"/>
    </location>
</feature>
<gene>
    <name evidence="2" type="ORF">FHS50_000107</name>
</gene>
<reference evidence="2 3" key="1">
    <citation type="submission" date="2020-08" db="EMBL/GenBank/DDBJ databases">
        <title>Genomic Encyclopedia of Type Strains, Phase IV (KMG-IV): sequencing the most valuable type-strain genomes for metagenomic binning, comparative biology and taxonomic classification.</title>
        <authorList>
            <person name="Goeker M."/>
        </authorList>
    </citation>
    <scope>NUCLEOTIDE SEQUENCE [LARGE SCALE GENOMIC DNA]</scope>
    <source>
        <strain evidence="2 3">DSM 24194</strain>
    </source>
</reference>
<keyword evidence="1" id="KW-0812">Transmembrane</keyword>
<evidence type="ECO:0000313" key="2">
    <source>
        <dbReference type="EMBL" id="MBB3763084.1"/>
    </source>
</evidence>
<name>A0A839Z3D4_9SPHN</name>
<protein>
    <submittedName>
        <fullName evidence="2">Uncharacterized protein</fullName>
    </submittedName>
</protein>
<keyword evidence="1" id="KW-0472">Membrane</keyword>
<dbReference type="AlphaFoldDB" id="A0A839Z3D4"/>
<evidence type="ECO:0000256" key="1">
    <source>
        <dbReference type="SAM" id="Phobius"/>
    </source>
</evidence>
<dbReference type="Proteomes" id="UP000578569">
    <property type="component" value="Unassembled WGS sequence"/>
</dbReference>